<evidence type="ECO:0000259" key="2">
    <source>
        <dbReference type="Pfam" id="PF02668"/>
    </source>
</evidence>
<dbReference type="InterPro" id="IPR042098">
    <property type="entry name" value="TauD-like_sf"/>
</dbReference>
<evidence type="ECO:0000313" key="4">
    <source>
        <dbReference type="Proteomes" id="UP000015453"/>
    </source>
</evidence>
<feature type="domain" description="TauD/TfdA-like" evidence="2">
    <location>
        <begin position="37"/>
        <end position="98"/>
    </location>
</feature>
<comment type="caution">
    <text evidence="3">The sequence shown here is derived from an EMBL/GenBank/DDBJ whole genome shotgun (WGS) entry which is preliminary data.</text>
</comment>
<dbReference type="EMBL" id="AUSU01002888">
    <property type="protein sequence ID" value="EPS67858.1"/>
    <property type="molecule type" value="Genomic_DNA"/>
</dbReference>
<proteinExistence type="predicted"/>
<sequence>MGPIKAIKYDEKRERKIWFNNIAVVCTTSMEEGFDLSTGVTFGDGTPLPIEAVQDCVKFMEEESAALPWEQGDVFLIENLAALHSRNSFTHGTPSLHLAGS</sequence>
<evidence type="ECO:0000256" key="1">
    <source>
        <dbReference type="ARBA" id="ARBA00023002"/>
    </source>
</evidence>
<organism evidence="3 4">
    <name type="scientific">Genlisea aurea</name>
    <dbReference type="NCBI Taxonomy" id="192259"/>
    <lineage>
        <taxon>Eukaryota</taxon>
        <taxon>Viridiplantae</taxon>
        <taxon>Streptophyta</taxon>
        <taxon>Embryophyta</taxon>
        <taxon>Tracheophyta</taxon>
        <taxon>Spermatophyta</taxon>
        <taxon>Magnoliopsida</taxon>
        <taxon>eudicotyledons</taxon>
        <taxon>Gunneridae</taxon>
        <taxon>Pentapetalae</taxon>
        <taxon>asterids</taxon>
        <taxon>lamiids</taxon>
        <taxon>Lamiales</taxon>
        <taxon>Lentibulariaceae</taxon>
        <taxon>Genlisea</taxon>
    </lineage>
</organism>
<dbReference type="OrthoDB" id="408743at2759"/>
<keyword evidence="4" id="KW-1185">Reference proteome</keyword>
<dbReference type="GO" id="GO:0016491">
    <property type="term" value="F:oxidoreductase activity"/>
    <property type="evidence" value="ECO:0007669"/>
    <property type="project" value="UniProtKB-KW"/>
</dbReference>
<accession>S8DX72</accession>
<dbReference type="AlphaFoldDB" id="S8DX72"/>
<dbReference type="Gene3D" id="3.60.130.10">
    <property type="entry name" value="Clavaminate synthase-like"/>
    <property type="match status" value="1"/>
</dbReference>
<dbReference type="InterPro" id="IPR003819">
    <property type="entry name" value="TauD/TfdA-like"/>
</dbReference>
<reference evidence="3 4" key="1">
    <citation type="journal article" date="2013" name="BMC Genomics">
        <title>The miniature genome of a carnivorous plant Genlisea aurea contains a low number of genes and short non-coding sequences.</title>
        <authorList>
            <person name="Leushkin E.V."/>
            <person name="Sutormin R.A."/>
            <person name="Nabieva E.R."/>
            <person name="Penin A.A."/>
            <person name="Kondrashov A.S."/>
            <person name="Logacheva M.D."/>
        </authorList>
    </citation>
    <scope>NUCLEOTIDE SEQUENCE [LARGE SCALE GENOMIC DNA]</scope>
</reference>
<keyword evidence="1" id="KW-0560">Oxidoreductase</keyword>
<dbReference type="SUPFAM" id="SSF51197">
    <property type="entry name" value="Clavaminate synthase-like"/>
    <property type="match status" value="1"/>
</dbReference>
<name>S8DX72_9LAMI</name>
<dbReference type="Proteomes" id="UP000015453">
    <property type="component" value="Unassembled WGS sequence"/>
</dbReference>
<dbReference type="Pfam" id="PF02668">
    <property type="entry name" value="TauD"/>
    <property type="match status" value="1"/>
</dbReference>
<evidence type="ECO:0000313" key="3">
    <source>
        <dbReference type="EMBL" id="EPS67858.1"/>
    </source>
</evidence>
<protein>
    <recommendedName>
        <fullName evidence="2">TauD/TfdA-like domain-containing protein</fullName>
    </recommendedName>
</protein>
<gene>
    <name evidence="3" type="ORF">M569_06919</name>
</gene>